<evidence type="ECO:0000256" key="4">
    <source>
        <dbReference type="ARBA" id="ARBA00022833"/>
    </source>
</evidence>
<dbReference type="CDD" id="cd01025">
    <property type="entry name" value="TOPRIM_recR"/>
    <property type="match status" value="1"/>
</dbReference>
<comment type="function">
    <text evidence="7">May play a role in DNA repair. It seems to be involved in an RecBC-independent recombinational process of DNA repair. It may act with RecF and RecO.</text>
</comment>
<dbReference type="PROSITE" id="PS50880">
    <property type="entry name" value="TOPRIM"/>
    <property type="match status" value="1"/>
</dbReference>
<name>A0A1F6LQ35_9BACT</name>
<dbReference type="PROSITE" id="PS01300">
    <property type="entry name" value="RECR"/>
    <property type="match status" value="1"/>
</dbReference>
<dbReference type="GO" id="GO:0006281">
    <property type="term" value="P:DNA repair"/>
    <property type="evidence" value="ECO:0007669"/>
    <property type="project" value="UniProtKB-UniRule"/>
</dbReference>
<dbReference type="InterPro" id="IPR023627">
    <property type="entry name" value="Rcmb_RecR"/>
</dbReference>
<evidence type="ECO:0000313" key="10">
    <source>
        <dbReference type="EMBL" id="OGH61488.1"/>
    </source>
</evidence>
<evidence type="ECO:0000313" key="11">
    <source>
        <dbReference type="Proteomes" id="UP000176329"/>
    </source>
</evidence>
<keyword evidence="5 7" id="KW-0233">DNA recombination</keyword>
<dbReference type="GO" id="GO:0006310">
    <property type="term" value="P:DNA recombination"/>
    <property type="evidence" value="ECO:0007669"/>
    <property type="project" value="UniProtKB-UniRule"/>
</dbReference>
<dbReference type="NCBIfam" id="TIGR00615">
    <property type="entry name" value="recR"/>
    <property type="match status" value="1"/>
</dbReference>
<dbReference type="HAMAP" id="MF_00017">
    <property type="entry name" value="RecR"/>
    <property type="match status" value="1"/>
</dbReference>
<keyword evidence="2 7" id="KW-0227">DNA damage</keyword>
<evidence type="ECO:0000256" key="3">
    <source>
        <dbReference type="ARBA" id="ARBA00022771"/>
    </source>
</evidence>
<dbReference type="GO" id="GO:0003677">
    <property type="term" value="F:DNA binding"/>
    <property type="evidence" value="ECO:0007669"/>
    <property type="project" value="UniProtKB-UniRule"/>
</dbReference>
<dbReference type="InterPro" id="IPR015967">
    <property type="entry name" value="Rcmb_RecR_Znf"/>
</dbReference>
<feature type="coiled-coil region" evidence="8">
    <location>
        <begin position="32"/>
        <end position="59"/>
    </location>
</feature>
<proteinExistence type="inferred from homology"/>
<dbReference type="Pfam" id="PF21175">
    <property type="entry name" value="RecR_C"/>
    <property type="match status" value="1"/>
</dbReference>
<evidence type="ECO:0000256" key="1">
    <source>
        <dbReference type="ARBA" id="ARBA00022723"/>
    </source>
</evidence>
<evidence type="ECO:0000259" key="9">
    <source>
        <dbReference type="PROSITE" id="PS50880"/>
    </source>
</evidence>
<evidence type="ECO:0000256" key="8">
    <source>
        <dbReference type="SAM" id="Coils"/>
    </source>
</evidence>
<dbReference type="Gene3D" id="1.10.8.420">
    <property type="entry name" value="RecR Domain 1"/>
    <property type="match status" value="1"/>
</dbReference>
<evidence type="ECO:0000256" key="2">
    <source>
        <dbReference type="ARBA" id="ARBA00022763"/>
    </source>
</evidence>
<dbReference type="EMBL" id="MFPV01000041">
    <property type="protein sequence ID" value="OGH61488.1"/>
    <property type="molecule type" value="Genomic_DNA"/>
</dbReference>
<evidence type="ECO:0000256" key="7">
    <source>
        <dbReference type="HAMAP-Rule" id="MF_00017"/>
    </source>
</evidence>
<comment type="similarity">
    <text evidence="7">Belongs to the RecR family.</text>
</comment>
<dbReference type="SUPFAM" id="SSF111304">
    <property type="entry name" value="Recombination protein RecR"/>
    <property type="match status" value="1"/>
</dbReference>
<organism evidence="10 11">
    <name type="scientific">Candidatus Magasanikbacteria bacterium RIFCSPHIGHO2_01_FULL_50_8</name>
    <dbReference type="NCBI Taxonomy" id="1798674"/>
    <lineage>
        <taxon>Bacteria</taxon>
        <taxon>Candidatus Magasanikiibacteriota</taxon>
    </lineage>
</organism>
<dbReference type="Pfam" id="PF13662">
    <property type="entry name" value="Toprim_4"/>
    <property type="match status" value="1"/>
</dbReference>
<evidence type="ECO:0000256" key="6">
    <source>
        <dbReference type="ARBA" id="ARBA00023204"/>
    </source>
</evidence>
<dbReference type="Pfam" id="PF21176">
    <property type="entry name" value="RecR_HhH"/>
    <property type="match status" value="1"/>
</dbReference>
<dbReference type="SMART" id="SM00493">
    <property type="entry name" value="TOPRIM"/>
    <property type="match status" value="1"/>
</dbReference>
<dbReference type="Proteomes" id="UP000176329">
    <property type="component" value="Unassembled WGS sequence"/>
</dbReference>
<feature type="domain" description="Toprim" evidence="9">
    <location>
        <begin position="79"/>
        <end position="174"/>
    </location>
</feature>
<reference evidence="10 11" key="1">
    <citation type="journal article" date="2016" name="Nat. Commun.">
        <title>Thousands of microbial genomes shed light on interconnected biogeochemical processes in an aquifer system.</title>
        <authorList>
            <person name="Anantharaman K."/>
            <person name="Brown C.T."/>
            <person name="Hug L.A."/>
            <person name="Sharon I."/>
            <person name="Castelle C.J."/>
            <person name="Probst A.J."/>
            <person name="Thomas B.C."/>
            <person name="Singh A."/>
            <person name="Wilkins M.J."/>
            <person name="Karaoz U."/>
            <person name="Brodie E.L."/>
            <person name="Williams K.H."/>
            <person name="Hubbard S.S."/>
            <person name="Banfield J.F."/>
        </authorList>
    </citation>
    <scope>NUCLEOTIDE SEQUENCE [LARGE SCALE GENOMIC DNA]</scope>
</reference>
<dbReference type="AlphaFoldDB" id="A0A1F6LQ35"/>
<gene>
    <name evidence="7" type="primary">recR</name>
    <name evidence="10" type="ORF">A2848_01960</name>
</gene>
<dbReference type="Gene3D" id="3.40.1360.10">
    <property type="match status" value="1"/>
</dbReference>
<dbReference type="PANTHER" id="PTHR30446">
    <property type="entry name" value="RECOMBINATION PROTEIN RECR"/>
    <property type="match status" value="1"/>
</dbReference>
<accession>A0A1F6LQ35</accession>
<comment type="caution">
    <text evidence="10">The sequence shown here is derived from an EMBL/GenBank/DDBJ whole genome shotgun (WGS) entry which is preliminary data.</text>
</comment>
<sequence length="203" mass="22142">MLARPIQKLIEVFTRLPGVGPKTAERFAIHLLKSGRGEVTRLEKALEELLQNIRSCELCHNFSDMTPCEICSDTKRDHALVCVVAEPQDVIAIEKTESFGGVYHVLRGLIDPLRDTGIEQMKIPELLARVRTDGVREIIFALDPTIEGETTVQYISAQLRGSGASLSKLATGIPSGGSIEYADEITLGSALKARQKIENATGS</sequence>
<feature type="zinc finger region" description="C4-type" evidence="7">
    <location>
        <begin position="56"/>
        <end position="71"/>
    </location>
</feature>
<keyword evidence="1 7" id="KW-0479">Metal-binding</keyword>
<protein>
    <recommendedName>
        <fullName evidence="7">Recombination protein RecR</fullName>
    </recommendedName>
</protein>
<dbReference type="InterPro" id="IPR006171">
    <property type="entry name" value="TOPRIM_dom"/>
</dbReference>
<dbReference type="PANTHER" id="PTHR30446:SF0">
    <property type="entry name" value="RECOMBINATION PROTEIN RECR"/>
    <property type="match status" value="1"/>
</dbReference>
<evidence type="ECO:0000256" key="5">
    <source>
        <dbReference type="ARBA" id="ARBA00023172"/>
    </source>
</evidence>
<keyword evidence="3 7" id="KW-0863">Zinc-finger</keyword>
<dbReference type="GO" id="GO:0008270">
    <property type="term" value="F:zinc ion binding"/>
    <property type="evidence" value="ECO:0007669"/>
    <property type="project" value="UniProtKB-KW"/>
</dbReference>
<keyword evidence="4 7" id="KW-0862">Zinc</keyword>
<dbReference type="Gene3D" id="3.30.60.80">
    <property type="match status" value="1"/>
</dbReference>
<keyword evidence="8" id="KW-0175">Coiled coil</keyword>
<keyword evidence="6 7" id="KW-0234">DNA repair</keyword>
<dbReference type="InterPro" id="IPR000093">
    <property type="entry name" value="DNA_Rcmb_RecR"/>
</dbReference>
<dbReference type="Pfam" id="PF02132">
    <property type="entry name" value="RecR_ZnF"/>
    <property type="match status" value="1"/>
</dbReference>
<dbReference type="InterPro" id="IPR034137">
    <property type="entry name" value="TOPRIM_RecR"/>
</dbReference>